<gene>
    <name evidence="2" type="ordered locus">SAR116_2246</name>
</gene>
<name>D5BP55_PUNMI</name>
<protein>
    <recommendedName>
        <fullName evidence="1">Ribbon-helix-helix domain-containing protein</fullName>
    </recommendedName>
</protein>
<proteinExistence type="predicted"/>
<feature type="domain" description="Ribbon-helix-helix" evidence="1">
    <location>
        <begin position="2"/>
        <end position="62"/>
    </location>
</feature>
<dbReference type="EMBL" id="CP001751">
    <property type="protein sequence ID" value="ADE40489.1"/>
    <property type="molecule type" value="Genomic_DNA"/>
</dbReference>
<dbReference type="RefSeq" id="WP_013047116.1">
    <property type="nucleotide sequence ID" value="NC_014010.1"/>
</dbReference>
<dbReference type="STRING" id="488538.SAR116_2246"/>
<keyword evidence="3" id="KW-1185">Reference proteome</keyword>
<dbReference type="HOGENOM" id="CLU_155738_3_1_5"/>
<dbReference type="KEGG" id="apb:SAR116_2246"/>
<accession>D5BP55</accession>
<evidence type="ECO:0000259" key="1">
    <source>
        <dbReference type="Pfam" id="PF13467"/>
    </source>
</evidence>
<dbReference type="InterPro" id="IPR038268">
    <property type="entry name" value="RHH_sf"/>
</dbReference>
<dbReference type="Pfam" id="PF13467">
    <property type="entry name" value="RHH_4"/>
    <property type="match status" value="1"/>
</dbReference>
<evidence type="ECO:0000313" key="2">
    <source>
        <dbReference type="EMBL" id="ADE40489.1"/>
    </source>
</evidence>
<dbReference type="Proteomes" id="UP000007460">
    <property type="component" value="Chromosome"/>
</dbReference>
<sequence length="69" mass="7688">MKKRSVTIHGHRTSISLEDPFWDSLNEIATKRGQSLASLITEIDKNRDGGLSSALRLFVFAELTQNDNG</sequence>
<organism evidence="2 3">
    <name type="scientific">Puniceispirillum marinum (strain IMCC1322)</name>
    <dbReference type="NCBI Taxonomy" id="488538"/>
    <lineage>
        <taxon>Bacteria</taxon>
        <taxon>Pseudomonadati</taxon>
        <taxon>Pseudomonadota</taxon>
        <taxon>Alphaproteobacteria</taxon>
        <taxon>Candidatus Puniceispirillales</taxon>
        <taxon>Candidatus Puniceispirillaceae</taxon>
        <taxon>Candidatus Puniceispirillum</taxon>
    </lineage>
</organism>
<dbReference type="AlphaFoldDB" id="D5BP55"/>
<dbReference type="OrthoDB" id="7477016at2"/>
<dbReference type="InterPro" id="IPR027373">
    <property type="entry name" value="RHH_dom"/>
</dbReference>
<dbReference type="Gene3D" id="1.10.3990.20">
    <property type="entry name" value="protein bp1543"/>
    <property type="match status" value="1"/>
</dbReference>
<evidence type="ECO:0000313" key="3">
    <source>
        <dbReference type="Proteomes" id="UP000007460"/>
    </source>
</evidence>
<dbReference type="eggNOG" id="COG4321">
    <property type="taxonomic scope" value="Bacteria"/>
</dbReference>
<reference evidence="2 3" key="1">
    <citation type="journal article" date="2010" name="J. Bacteriol.">
        <title>Complete genome sequence of "Candidatus Puniceispirillum marinum" IMCC1322, a representative of the SAR116 clade in the Alphaproteobacteria.</title>
        <authorList>
            <person name="Oh H.M."/>
            <person name="Kwon K.K."/>
            <person name="Kang I."/>
            <person name="Kang S.G."/>
            <person name="Lee J.H."/>
            <person name="Kim S.J."/>
            <person name="Cho J.C."/>
        </authorList>
    </citation>
    <scope>NUCLEOTIDE SEQUENCE [LARGE SCALE GENOMIC DNA]</scope>
    <source>
        <strain evidence="2 3">IMCC1322</strain>
    </source>
</reference>